<accession>A0A0G1RKY6</accession>
<reference evidence="1 2" key="1">
    <citation type="journal article" date="2015" name="Nature">
        <title>rRNA introns, odd ribosomes, and small enigmatic genomes across a large radiation of phyla.</title>
        <authorList>
            <person name="Brown C.T."/>
            <person name="Hug L.A."/>
            <person name="Thomas B.C."/>
            <person name="Sharon I."/>
            <person name="Castelle C.J."/>
            <person name="Singh A."/>
            <person name="Wilkins M.J."/>
            <person name="Williams K.H."/>
            <person name="Banfield J.F."/>
        </authorList>
    </citation>
    <scope>NUCLEOTIDE SEQUENCE [LARGE SCALE GENOMIC DNA]</scope>
</reference>
<evidence type="ECO:0000313" key="1">
    <source>
        <dbReference type="EMBL" id="KKU57801.1"/>
    </source>
</evidence>
<name>A0A0G1RKY6_9BACT</name>
<gene>
    <name evidence="1" type="ORF">UX80_C0009G0016</name>
</gene>
<evidence type="ECO:0008006" key="3">
    <source>
        <dbReference type="Google" id="ProtNLM"/>
    </source>
</evidence>
<dbReference type="Proteomes" id="UP000034307">
    <property type="component" value="Unassembled WGS sequence"/>
</dbReference>
<sequence>MRTLNKSDKAKLLKAIKPTVFSEDNSVFRKFMDEFIVHCSGYFILAPSGTGKTYFVKHQKEKHWIDGDILWEAAGAHPRRAWWTEGVEIIQEVDQRSDVITHQAKKLGLWILGASNFWLRPDAIVLPDLKIQKEFILKREITNYDGGAKSKDFQQVINHRAWIKNKWLKKEKVPQFKTIKEAVLFLEKNYNS</sequence>
<dbReference type="AlphaFoldDB" id="A0A0G1RKY6"/>
<evidence type="ECO:0000313" key="2">
    <source>
        <dbReference type="Proteomes" id="UP000034307"/>
    </source>
</evidence>
<dbReference type="EMBL" id="LCNO01000009">
    <property type="protein sequence ID" value="KKU57801.1"/>
    <property type="molecule type" value="Genomic_DNA"/>
</dbReference>
<organism evidence="1 2">
    <name type="scientific">Candidatus Amesbacteria bacterium GW2011_GWA2_47_11b</name>
    <dbReference type="NCBI Taxonomy" id="1618358"/>
    <lineage>
        <taxon>Bacteria</taxon>
        <taxon>Candidatus Amesiibacteriota</taxon>
    </lineage>
</organism>
<proteinExistence type="predicted"/>
<protein>
    <recommendedName>
        <fullName evidence="3">Adenylate kinase</fullName>
    </recommendedName>
</protein>
<comment type="caution">
    <text evidence="1">The sequence shown here is derived from an EMBL/GenBank/DDBJ whole genome shotgun (WGS) entry which is preliminary data.</text>
</comment>